<proteinExistence type="predicted"/>
<reference evidence="1 2" key="1">
    <citation type="journal article" date="2020" name="Cell">
        <title>Large-Scale Comparative Analyses of Tick Genomes Elucidate Their Genetic Diversity and Vector Capacities.</title>
        <authorList>
            <consortium name="Tick Genome and Microbiome Consortium (TIGMIC)"/>
            <person name="Jia N."/>
            <person name="Wang J."/>
            <person name="Shi W."/>
            <person name="Du L."/>
            <person name="Sun Y."/>
            <person name="Zhan W."/>
            <person name="Jiang J.F."/>
            <person name="Wang Q."/>
            <person name="Zhang B."/>
            <person name="Ji P."/>
            <person name="Bell-Sakyi L."/>
            <person name="Cui X.M."/>
            <person name="Yuan T.T."/>
            <person name="Jiang B.G."/>
            <person name="Yang W.F."/>
            <person name="Lam T.T."/>
            <person name="Chang Q.C."/>
            <person name="Ding S.J."/>
            <person name="Wang X.J."/>
            <person name="Zhu J.G."/>
            <person name="Ruan X.D."/>
            <person name="Zhao L."/>
            <person name="Wei J.T."/>
            <person name="Ye R.Z."/>
            <person name="Que T.C."/>
            <person name="Du C.H."/>
            <person name="Zhou Y.H."/>
            <person name="Cheng J.X."/>
            <person name="Dai P.F."/>
            <person name="Guo W.B."/>
            <person name="Han X.H."/>
            <person name="Huang E.J."/>
            <person name="Li L.F."/>
            <person name="Wei W."/>
            <person name="Gao Y.C."/>
            <person name="Liu J.Z."/>
            <person name="Shao H.Z."/>
            <person name="Wang X."/>
            <person name="Wang C.C."/>
            <person name="Yang T.C."/>
            <person name="Huo Q.B."/>
            <person name="Li W."/>
            <person name="Chen H.Y."/>
            <person name="Chen S.E."/>
            <person name="Zhou L.G."/>
            <person name="Ni X.B."/>
            <person name="Tian J.H."/>
            <person name="Sheng Y."/>
            <person name="Liu T."/>
            <person name="Pan Y.S."/>
            <person name="Xia L.Y."/>
            <person name="Li J."/>
            <person name="Zhao F."/>
            <person name="Cao W.C."/>
        </authorList>
    </citation>
    <scope>NUCLEOTIDE SEQUENCE [LARGE SCALE GENOMIC DNA]</scope>
    <source>
        <strain evidence="1">Iper-2018</strain>
    </source>
</reference>
<protein>
    <submittedName>
        <fullName evidence="1">Uncharacterized protein</fullName>
    </submittedName>
</protein>
<accession>A0AC60PW03</accession>
<dbReference type="Proteomes" id="UP000805193">
    <property type="component" value="Unassembled WGS sequence"/>
</dbReference>
<evidence type="ECO:0000313" key="2">
    <source>
        <dbReference type="Proteomes" id="UP000805193"/>
    </source>
</evidence>
<sequence>VQCLTSVKHWIIDVGQNAFVKAKEEWREREECLKARLEEERQRRGWARNRKEKDWKGESQNSGRHWRRHGNVERQKRELNPVGVRGRIRQTGADQDGEETNAISPICQGRDGDESGGTREANATNEESTSQQEKENSSIGDVKSPRAVEKRDKPQRGSFAEAVSSREPAPSKVSVATEVSLGNPGKPLQSSTPRLKLSLPGHSLSNAKAAEVPSRTKDSGASEAMECCIVGDSNQVACQEWSRSIFFR</sequence>
<dbReference type="EMBL" id="JABSTQ010009921">
    <property type="protein sequence ID" value="KAG0424903.1"/>
    <property type="molecule type" value="Genomic_DNA"/>
</dbReference>
<evidence type="ECO:0000313" key="1">
    <source>
        <dbReference type="EMBL" id="KAG0424903.1"/>
    </source>
</evidence>
<name>A0AC60PW03_IXOPE</name>
<keyword evidence="2" id="KW-1185">Reference proteome</keyword>
<gene>
    <name evidence="1" type="ORF">HPB47_027898</name>
</gene>
<feature type="non-terminal residue" evidence="1">
    <location>
        <position position="1"/>
    </location>
</feature>
<organism evidence="1 2">
    <name type="scientific">Ixodes persulcatus</name>
    <name type="common">Taiga tick</name>
    <dbReference type="NCBI Taxonomy" id="34615"/>
    <lineage>
        <taxon>Eukaryota</taxon>
        <taxon>Metazoa</taxon>
        <taxon>Ecdysozoa</taxon>
        <taxon>Arthropoda</taxon>
        <taxon>Chelicerata</taxon>
        <taxon>Arachnida</taxon>
        <taxon>Acari</taxon>
        <taxon>Parasitiformes</taxon>
        <taxon>Ixodida</taxon>
        <taxon>Ixodoidea</taxon>
        <taxon>Ixodidae</taxon>
        <taxon>Ixodinae</taxon>
        <taxon>Ixodes</taxon>
    </lineage>
</organism>
<feature type="non-terminal residue" evidence="1">
    <location>
        <position position="248"/>
    </location>
</feature>
<comment type="caution">
    <text evidence="1">The sequence shown here is derived from an EMBL/GenBank/DDBJ whole genome shotgun (WGS) entry which is preliminary data.</text>
</comment>